<dbReference type="InterPro" id="IPR047741">
    <property type="entry name" value="DIP1984-like"/>
</dbReference>
<reference evidence="1" key="2">
    <citation type="submission" date="2024-09" db="EMBL/GenBank/DDBJ databases">
        <authorList>
            <person name="Veyrier F.J."/>
        </authorList>
    </citation>
    <scope>NUCLEOTIDE SEQUENCE</scope>
    <source>
        <strain evidence="1">17694</strain>
    </source>
</reference>
<dbReference type="Gene3D" id="6.10.320.10">
    <property type="match status" value="1"/>
</dbReference>
<name>A0A8T9MXP5_9NEIS</name>
<gene>
    <name evidence="1" type="ORF">LVJ77_10665</name>
</gene>
<reference evidence="1" key="1">
    <citation type="journal article" date="2022" name="Res Sq">
        <title>Evolution of multicellular longitudinally dividing oral cavity symbionts (Neisseriaceae).</title>
        <authorList>
            <person name="Nyongesa S."/>
            <person name="Weber P."/>
            <person name="Bernet E."/>
            <person name="Pullido F."/>
            <person name="Nieckarz M."/>
            <person name="Delaby M."/>
            <person name="Nieves C."/>
            <person name="Viehboeck T."/>
            <person name="Krause N."/>
            <person name="Rivera-Millot A."/>
            <person name="Nakamura A."/>
            <person name="Vischer N."/>
            <person name="VanNieuwenhze M."/>
            <person name="Brun Y."/>
            <person name="Cava F."/>
            <person name="Bulgheresi S."/>
            <person name="Veyrier F."/>
        </authorList>
    </citation>
    <scope>NUCLEOTIDE SEQUENCE</scope>
    <source>
        <strain evidence="1">17694</strain>
    </source>
</reference>
<dbReference type="RefSeq" id="WP_027010231.1">
    <property type="nucleotide sequence ID" value="NZ_CP091521.1"/>
</dbReference>
<dbReference type="Pfam" id="PF20935">
    <property type="entry name" value="DUF6847"/>
    <property type="match status" value="1"/>
</dbReference>
<dbReference type="NCBIfam" id="NF038048">
    <property type="entry name" value="DIP1984_fam"/>
    <property type="match status" value="1"/>
</dbReference>
<sequence length="159" mass="17830">MKLAEALAERADFQRRMAQLKQRVQQNAQYQEGETPAEQPLDLLEEYGRCADAWEKLVTAINRSNHKIFLENGENMTAALARRDRLKAEHGVLTALADAATPEQSRYSRSEIKMLAAVDVKEIRQRADNLAKACRELDLQIQAANWAHDLAVGGVSSID</sequence>
<proteinExistence type="predicted"/>
<dbReference type="AlphaFoldDB" id="A0A8T9MXP5"/>
<accession>A0A8T9MXP5</accession>
<dbReference type="CDD" id="cd12208">
    <property type="entry name" value="DIP1984-like"/>
    <property type="match status" value="1"/>
</dbReference>
<evidence type="ECO:0000313" key="2">
    <source>
        <dbReference type="Proteomes" id="UP000831534"/>
    </source>
</evidence>
<keyword evidence="2" id="KW-1185">Reference proteome</keyword>
<dbReference type="KEGG" id="ckh:LVJ77_10665"/>
<organism evidence="1 2">
    <name type="scientific">Conchiformibius kuhniae</name>
    <dbReference type="NCBI Taxonomy" id="211502"/>
    <lineage>
        <taxon>Bacteria</taxon>
        <taxon>Pseudomonadati</taxon>
        <taxon>Pseudomonadota</taxon>
        <taxon>Betaproteobacteria</taxon>
        <taxon>Neisseriales</taxon>
        <taxon>Neisseriaceae</taxon>
        <taxon>Conchiformibius</taxon>
    </lineage>
</organism>
<dbReference type="EMBL" id="CP091521">
    <property type="protein sequence ID" value="UOP04653.2"/>
    <property type="molecule type" value="Genomic_DNA"/>
</dbReference>
<evidence type="ECO:0000313" key="1">
    <source>
        <dbReference type="EMBL" id="UOP04653.2"/>
    </source>
</evidence>
<dbReference type="Proteomes" id="UP000831534">
    <property type="component" value="Chromosome"/>
</dbReference>
<protein>
    <submittedName>
        <fullName evidence="1">DIP1984 family protein</fullName>
    </submittedName>
</protein>